<evidence type="ECO:0000313" key="1">
    <source>
        <dbReference type="EMBL" id="TMQ71133.1"/>
    </source>
</evidence>
<reference evidence="1 2" key="1">
    <citation type="journal article" date="2019" name="Nat. Microbiol.">
        <title>Mediterranean grassland soil C-N compound turnover is dependent on rainfall and depth, and is mediated by genomically divergent microorganisms.</title>
        <authorList>
            <person name="Diamond S."/>
            <person name="Andeer P.F."/>
            <person name="Li Z."/>
            <person name="Crits-Christoph A."/>
            <person name="Burstein D."/>
            <person name="Anantharaman K."/>
            <person name="Lane K.R."/>
            <person name="Thomas B.C."/>
            <person name="Pan C."/>
            <person name="Northen T.R."/>
            <person name="Banfield J.F."/>
        </authorList>
    </citation>
    <scope>NUCLEOTIDE SEQUENCE [LARGE SCALE GENOMIC DNA]</scope>
    <source>
        <strain evidence="1">WS_11</strain>
    </source>
</reference>
<dbReference type="Proteomes" id="UP000319771">
    <property type="component" value="Unassembled WGS sequence"/>
</dbReference>
<proteinExistence type="predicted"/>
<evidence type="ECO:0000313" key="2">
    <source>
        <dbReference type="Proteomes" id="UP000319771"/>
    </source>
</evidence>
<dbReference type="EMBL" id="VBPB01000182">
    <property type="protein sequence ID" value="TMQ71133.1"/>
    <property type="molecule type" value="Genomic_DNA"/>
</dbReference>
<dbReference type="Gene3D" id="2.30.110.10">
    <property type="entry name" value="Electron Transport, Fmn-binding Protein, Chain A"/>
    <property type="match status" value="1"/>
</dbReference>
<sequence length="85" mass="9570">MGVFTLVAQTETPPAYRYVSVEGPVTSVRPATLDGDRRPMARRYLGVELGDRFVESGAEGEENEVFTMRPERWRTVDYTKLPGGF</sequence>
<gene>
    <name evidence="1" type="ORF">E6K81_10820</name>
</gene>
<dbReference type="SUPFAM" id="SSF50475">
    <property type="entry name" value="FMN-binding split barrel"/>
    <property type="match status" value="1"/>
</dbReference>
<dbReference type="InterPro" id="IPR012349">
    <property type="entry name" value="Split_barrel_FMN-bd"/>
</dbReference>
<protein>
    <submittedName>
        <fullName evidence="1">Uncharacterized protein</fullName>
    </submittedName>
</protein>
<name>A0A538U5G5_UNCEI</name>
<organism evidence="1 2">
    <name type="scientific">Eiseniibacteriota bacterium</name>
    <dbReference type="NCBI Taxonomy" id="2212470"/>
    <lineage>
        <taxon>Bacteria</taxon>
        <taxon>Candidatus Eiseniibacteriota</taxon>
    </lineage>
</organism>
<comment type="caution">
    <text evidence="1">The sequence shown here is derived from an EMBL/GenBank/DDBJ whole genome shotgun (WGS) entry which is preliminary data.</text>
</comment>
<accession>A0A538U5G5</accession>
<dbReference type="AlphaFoldDB" id="A0A538U5G5"/>